<name>A0A1W1UA59_9DEIO</name>
<dbReference type="AlphaFoldDB" id="A0A1W1UA59"/>
<protein>
    <submittedName>
        <fullName evidence="2">Uncharacterized protein</fullName>
    </submittedName>
</protein>
<keyword evidence="1" id="KW-1133">Transmembrane helix</keyword>
<dbReference type="RefSeq" id="WP_084045044.1">
    <property type="nucleotide sequence ID" value="NZ_FWWU01000001.1"/>
</dbReference>
<feature type="transmembrane region" description="Helical" evidence="1">
    <location>
        <begin position="12"/>
        <end position="33"/>
    </location>
</feature>
<gene>
    <name evidence="2" type="ORF">SAMN00790413_04004</name>
</gene>
<organism evidence="2 3">
    <name type="scientific">Deinococcus hopiensis KR-140</name>
    <dbReference type="NCBI Taxonomy" id="695939"/>
    <lineage>
        <taxon>Bacteria</taxon>
        <taxon>Thermotogati</taxon>
        <taxon>Deinococcota</taxon>
        <taxon>Deinococci</taxon>
        <taxon>Deinococcales</taxon>
        <taxon>Deinococcaceae</taxon>
        <taxon>Deinococcus</taxon>
    </lineage>
</organism>
<reference evidence="2 3" key="1">
    <citation type="submission" date="2017-04" db="EMBL/GenBank/DDBJ databases">
        <authorList>
            <person name="Afonso C.L."/>
            <person name="Miller P.J."/>
            <person name="Scott M.A."/>
            <person name="Spackman E."/>
            <person name="Goraichik I."/>
            <person name="Dimitrov K.M."/>
            <person name="Suarez D.L."/>
            <person name="Swayne D.E."/>
        </authorList>
    </citation>
    <scope>NUCLEOTIDE SEQUENCE [LARGE SCALE GENOMIC DNA]</scope>
    <source>
        <strain evidence="2 3">KR-140</strain>
    </source>
</reference>
<keyword evidence="1" id="KW-0812">Transmembrane</keyword>
<dbReference type="EMBL" id="FWWU01000001">
    <property type="protein sequence ID" value="SMB77920.1"/>
    <property type="molecule type" value="Genomic_DNA"/>
</dbReference>
<keyword evidence="3" id="KW-1185">Reference proteome</keyword>
<evidence type="ECO:0000313" key="3">
    <source>
        <dbReference type="Proteomes" id="UP000192582"/>
    </source>
</evidence>
<feature type="transmembrane region" description="Helical" evidence="1">
    <location>
        <begin position="71"/>
        <end position="89"/>
    </location>
</feature>
<evidence type="ECO:0000256" key="1">
    <source>
        <dbReference type="SAM" id="Phobius"/>
    </source>
</evidence>
<keyword evidence="1" id="KW-0472">Membrane</keyword>
<dbReference type="Proteomes" id="UP000192582">
    <property type="component" value="Unassembled WGS sequence"/>
</dbReference>
<feature type="transmembrane region" description="Helical" evidence="1">
    <location>
        <begin position="45"/>
        <end position="65"/>
    </location>
</feature>
<dbReference type="STRING" id="695939.SAMN00790413_04004"/>
<proteinExistence type="predicted"/>
<accession>A0A1W1UA59</accession>
<sequence>MPIPTLSLGYDGMVAVLLVWFVIALIAGLYGAYALVRFNKLLPPCIIICTCMTVGAFLYFPSYLLKSTLVAVPYMLSLFVSVFLVLKSISQRLLGVSKI</sequence>
<evidence type="ECO:0000313" key="2">
    <source>
        <dbReference type="EMBL" id="SMB77920.1"/>
    </source>
</evidence>